<comment type="caution">
    <text evidence="2">The sequence shown here is derived from an EMBL/GenBank/DDBJ whole genome shotgun (WGS) entry which is preliminary data.</text>
</comment>
<organism evidence="2 3">
    <name type="scientific">Babesia caballi</name>
    <dbReference type="NCBI Taxonomy" id="5871"/>
    <lineage>
        <taxon>Eukaryota</taxon>
        <taxon>Sar</taxon>
        <taxon>Alveolata</taxon>
        <taxon>Apicomplexa</taxon>
        <taxon>Aconoidasida</taxon>
        <taxon>Piroplasmida</taxon>
        <taxon>Babesiidae</taxon>
        <taxon>Babesia</taxon>
    </lineage>
</organism>
<dbReference type="GeneID" id="94193975"/>
<feature type="region of interest" description="Disordered" evidence="1">
    <location>
        <begin position="199"/>
        <end position="241"/>
    </location>
</feature>
<dbReference type="EMBL" id="BPLF01000002">
    <property type="protein sequence ID" value="GIX62494.1"/>
    <property type="molecule type" value="Genomic_DNA"/>
</dbReference>
<dbReference type="AlphaFoldDB" id="A0AAV4LRQ5"/>
<protein>
    <submittedName>
        <fullName evidence="2">Phosphatidylinositol glycan, putative</fullName>
    </submittedName>
</protein>
<evidence type="ECO:0000313" key="2">
    <source>
        <dbReference type="EMBL" id="GIX62494.1"/>
    </source>
</evidence>
<reference evidence="2 3" key="1">
    <citation type="submission" date="2021-06" db="EMBL/GenBank/DDBJ databases">
        <title>Genome sequence of Babesia caballi.</title>
        <authorList>
            <person name="Yamagishi J."/>
            <person name="Kidaka T."/>
            <person name="Ochi A."/>
        </authorList>
    </citation>
    <scope>NUCLEOTIDE SEQUENCE [LARGE SCALE GENOMIC DNA]</scope>
    <source>
        <strain evidence="2">USDA-D6B2</strain>
    </source>
</reference>
<evidence type="ECO:0000313" key="3">
    <source>
        <dbReference type="Proteomes" id="UP001497744"/>
    </source>
</evidence>
<keyword evidence="3" id="KW-1185">Reference proteome</keyword>
<sequence length="343" mass="36701">MATWRSRRLPSGAVDCAQVRGLLNDAGGGVHLRLDVRDVERDGRWGAVRPAKRGAAAAAGAADVDFVVQLRHRLRPRHQWVAGKRGSSRAVISFVNILTQDYDLTRPDEGYVRDADALPMNCLILVAILVSSRFGCPKKVGLRVPAAVHDVGSDGRRRDLAQDLLAAAVAATTADGEHARGGDLYLRLSVHVEAGAGPGLSRRGRLHTGSPRAATSPGRGIPTRCPETGRAPRRARLKSTDDDAGCVPGAVHVHHQGQVPLGKVRRAGAQGPRVGGENARGPVQSGVHAGRDHAQGVGQPEGRNTRRRVITALSTRVLRLKVNAFYESCYLLASIFEKFPSYV</sequence>
<gene>
    <name evidence="2" type="ORF">BcabD6B2_19290</name>
</gene>
<evidence type="ECO:0000256" key="1">
    <source>
        <dbReference type="SAM" id="MobiDB-lite"/>
    </source>
</evidence>
<name>A0AAV4LRQ5_BABCB</name>
<dbReference type="RefSeq" id="XP_067714563.1">
    <property type="nucleotide sequence ID" value="XM_067858462.1"/>
</dbReference>
<dbReference type="Proteomes" id="UP001497744">
    <property type="component" value="Unassembled WGS sequence"/>
</dbReference>
<proteinExistence type="predicted"/>
<accession>A0AAV4LRQ5</accession>